<organism evidence="1 2">
    <name type="scientific">Streptomyces dubilierae</name>
    <dbReference type="NCBI Taxonomy" id="3075533"/>
    <lineage>
        <taxon>Bacteria</taxon>
        <taxon>Bacillati</taxon>
        <taxon>Actinomycetota</taxon>
        <taxon>Actinomycetes</taxon>
        <taxon>Kitasatosporales</taxon>
        <taxon>Streptomycetaceae</taxon>
        <taxon>Streptomyces</taxon>
    </lineage>
</organism>
<reference evidence="2" key="1">
    <citation type="submission" date="2023-07" db="EMBL/GenBank/DDBJ databases">
        <title>30 novel species of actinomycetes from the DSMZ collection.</title>
        <authorList>
            <person name="Nouioui I."/>
        </authorList>
    </citation>
    <scope>NUCLEOTIDE SEQUENCE [LARGE SCALE GENOMIC DNA]</scope>
    <source>
        <strain evidence="2">DSM 41921</strain>
    </source>
</reference>
<gene>
    <name evidence="1" type="ORF">RM641_02005</name>
</gene>
<dbReference type="RefSeq" id="WP_311678427.1">
    <property type="nucleotide sequence ID" value="NZ_JAVREU010000001.1"/>
</dbReference>
<name>A0ABU2P211_9ACTN</name>
<evidence type="ECO:0000313" key="1">
    <source>
        <dbReference type="EMBL" id="MDT0386186.1"/>
    </source>
</evidence>
<proteinExistence type="predicted"/>
<accession>A0ABU2P211</accession>
<dbReference type="EMBL" id="JAVREU010000001">
    <property type="protein sequence ID" value="MDT0386186.1"/>
    <property type="molecule type" value="Genomic_DNA"/>
</dbReference>
<dbReference type="Proteomes" id="UP001183586">
    <property type="component" value="Unassembled WGS sequence"/>
</dbReference>
<protein>
    <submittedName>
        <fullName evidence="1">Uncharacterized protein</fullName>
    </submittedName>
</protein>
<evidence type="ECO:0000313" key="2">
    <source>
        <dbReference type="Proteomes" id="UP001183586"/>
    </source>
</evidence>
<comment type="caution">
    <text evidence="1">The sequence shown here is derived from an EMBL/GenBank/DDBJ whole genome shotgun (WGS) entry which is preliminary data.</text>
</comment>
<sequence length="125" mass="13400">MSDEKPNVLHTANQVARSWAGDVFAKDLNGIDRSLLTPGGCRISRSARAGALDGEGADVSHRHAASRPVPALFRTLRASFHGDLEPAAALALLDRLEFPANSRHFAELRHVLTAGHKNPYLSLGA</sequence>
<keyword evidence="2" id="KW-1185">Reference proteome</keyword>